<evidence type="ECO:0000256" key="4">
    <source>
        <dbReference type="ARBA" id="ARBA00022741"/>
    </source>
</evidence>
<dbReference type="PROSITE" id="PS51643">
    <property type="entry name" value="HD_CAS3"/>
    <property type="match status" value="1"/>
</dbReference>
<accession>A0A1V8M6B2</accession>
<keyword evidence="3" id="KW-0479">Metal-binding</keyword>
<evidence type="ECO:0000256" key="7">
    <source>
        <dbReference type="ARBA" id="ARBA00022840"/>
    </source>
</evidence>
<dbReference type="EMBL" id="LPUF01000001">
    <property type="protein sequence ID" value="OQK16923.1"/>
    <property type="molecule type" value="Genomic_DNA"/>
</dbReference>
<dbReference type="InterPro" id="IPR027417">
    <property type="entry name" value="P-loop_NTPase"/>
</dbReference>
<proteinExistence type="inferred from homology"/>
<reference evidence="10 11" key="1">
    <citation type="submission" date="2015-12" db="EMBL/GenBank/DDBJ databases">
        <authorList>
            <person name="Shamseldin A."/>
            <person name="Moawad H."/>
            <person name="Abd El-Rahim W.M."/>
            <person name="Sadowsky M.J."/>
        </authorList>
    </citation>
    <scope>NUCLEOTIDE SEQUENCE [LARGE SCALE GENOMIC DNA]</scope>
    <source>
        <strain evidence="10 11">WF1</strain>
    </source>
</reference>
<organism evidence="10 11">
    <name type="scientific">Methyloprofundus sedimenti</name>
    <dbReference type="NCBI Taxonomy" id="1420851"/>
    <lineage>
        <taxon>Bacteria</taxon>
        <taxon>Pseudomonadati</taxon>
        <taxon>Pseudomonadota</taxon>
        <taxon>Gammaproteobacteria</taxon>
        <taxon>Methylococcales</taxon>
        <taxon>Methylococcaceae</taxon>
        <taxon>Methyloprofundus</taxon>
    </lineage>
</organism>
<evidence type="ECO:0000313" key="10">
    <source>
        <dbReference type="EMBL" id="OQK16923.1"/>
    </source>
</evidence>
<evidence type="ECO:0000256" key="2">
    <source>
        <dbReference type="ARBA" id="ARBA00009046"/>
    </source>
</evidence>
<evidence type="ECO:0000256" key="1">
    <source>
        <dbReference type="ARBA" id="ARBA00006847"/>
    </source>
</evidence>
<dbReference type="InterPro" id="IPR054712">
    <property type="entry name" value="Cas3-like_dom"/>
</dbReference>
<name>A0A1V8M6B2_9GAMM</name>
<dbReference type="NCBIfam" id="TIGR02562">
    <property type="entry name" value="cas3_yersinia"/>
    <property type="match status" value="1"/>
</dbReference>
<keyword evidence="11" id="KW-1185">Reference proteome</keyword>
<protein>
    <recommendedName>
        <fullName evidence="9">HD Cas3-type domain-containing protein</fullName>
    </recommendedName>
</protein>
<dbReference type="AlphaFoldDB" id="A0A1V8M6B2"/>
<dbReference type="InterPro" id="IPR038257">
    <property type="entry name" value="CRISPR-assoc_Cas3_HD_sf"/>
</dbReference>
<evidence type="ECO:0000256" key="6">
    <source>
        <dbReference type="ARBA" id="ARBA00022806"/>
    </source>
</evidence>
<dbReference type="Gene3D" id="1.10.3210.30">
    <property type="match status" value="1"/>
</dbReference>
<comment type="similarity">
    <text evidence="2">In the central section; belongs to the CRISPR-associated helicase Cas3 family.</text>
</comment>
<dbReference type="OrthoDB" id="220028at2"/>
<dbReference type="GO" id="GO:0004386">
    <property type="term" value="F:helicase activity"/>
    <property type="evidence" value="ECO:0007669"/>
    <property type="project" value="UniProtKB-KW"/>
</dbReference>
<dbReference type="GO" id="GO:0051607">
    <property type="term" value="P:defense response to virus"/>
    <property type="evidence" value="ECO:0007669"/>
    <property type="project" value="UniProtKB-KW"/>
</dbReference>
<dbReference type="GO" id="GO:0046872">
    <property type="term" value="F:metal ion binding"/>
    <property type="evidence" value="ECO:0007669"/>
    <property type="project" value="UniProtKB-KW"/>
</dbReference>
<comment type="caution">
    <text evidence="10">The sequence shown here is derived from an EMBL/GenBank/DDBJ whole genome shotgun (WGS) entry which is preliminary data.</text>
</comment>
<evidence type="ECO:0000313" key="11">
    <source>
        <dbReference type="Proteomes" id="UP000191980"/>
    </source>
</evidence>
<dbReference type="Proteomes" id="UP000191980">
    <property type="component" value="Unassembled WGS sequence"/>
</dbReference>
<keyword evidence="6" id="KW-0347">Helicase</keyword>
<evidence type="ECO:0000256" key="8">
    <source>
        <dbReference type="ARBA" id="ARBA00023118"/>
    </source>
</evidence>
<dbReference type="InterPro" id="IPR013395">
    <property type="entry name" value="CRISPR-assoc_Cas3_yers"/>
</dbReference>
<comment type="similarity">
    <text evidence="1">In the N-terminal section; belongs to the CRISPR-associated nuclease Cas3-HD family.</text>
</comment>
<dbReference type="GO" id="GO:0016787">
    <property type="term" value="F:hydrolase activity"/>
    <property type="evidence" value="ECO:0007669"/>
    <property type="project" value="UniProtKB-KW"/>
</dbReference>
<keyword evidence="7" id="KW-0067">ATP-binding</keyword>
<dbReference type="STRING" id="1420851.AU255_03205"/>
<keyword evidence="4" id="KW-0547">Nucleotide-binding</keyword>
<dbReference type="InterPro" id="IPR006483">
    <property type="entry name" value="CRISPR-assoc_Cas3_HD"/>
</dbReference>
<dbReference type="GO" id="GO:0005524">
    <property type="term" value="F:ATP binding"/>
    <property type="evidence" value="ECO:0007669"/>
    <property type="project" value="UniProtKB-KW"/>
</dbReference>
<evidence type="ECO:0000259" key="9">
    <source>
        <dbReference type="PROSITE" id="PS51643"/>
    </source>
</evidence>
<dbReference type="SUPFAM" id="SSF52540">
    <property type="entry name" value="P-loop containing nucleoside triphosphate hydrolases"/>
    <property type="match status" value="1"/>
</dbReference>
<keyword evidence="5" id="KW-0378">Hydrolase</keyword>
<evidence type="ECO:0000256" key="3">
    <source>
        <dbReference type="ARBA" id="ARBA00022723"/>
    </source>
</evidence>
<sequence length="1116" mass="128659">MMVTFVSQCEHKALNRTRRVLDAFANRIGTNTWQTVITEDGLDAVKKLLRKTATKNTAVSCHWIRSRSRSEFLWVVGNRRKFNFEGVVPVNYTQKEITQYMDKNQWQTLNVIQYAAAISALFHDFGKANTLFQNKINPDKKTNSFEPYRHEWVSLRLFQAFVGDKDDMQWLNTLSQIECDEFSKCYKDGLNGRSVADNHPIENLPPFAKLVAWLILTHHKLPIYPKWKVNQPPRLEYVNQWFIGEHSNFDAIWNSHNCKDPELEKLIAQNWTFKKLPVASMQWRSKACMVASEVRTKLQPLLQQKTDWLNGQIFTTHLSRLCLTLADHYYSSQNITPEWQNPNYDVYANSDRETKQLKQKLDEHLIGVAHHAQKIAKALPKFNASLRSLEENFFLSNNVSKKHKEKFGWQDDAKKLAGQMSKTSIEQGFFGINMASTGKGKTLANVKIMYALANETGRVRFSVALGLRTLTLQTGREYRTELELTDEELAIAVGGTAVKQLFENEENKRINIEEQATQPETGSESQDEILDKDLYVDYTGDIYQHSLSEWTKTNDSLNKLIHAPILVSTIDHLMPATEGTKGGKQIPAMLRLLSSDLVLDEPDDFGLEDLPALCRLVNWAGMLGSRVLLSTATMPPALVYALFQAYQHGWGEYAKANISHWNGEIACAWFDEFKNTYKDGQEQYKDFPLFKKAHENFVKKRIKNLNAETKPQRKGKIINVEDYEGITVIAIMAKAIQTNAIELHKNHHQAQNNINISIGLVRMANINPLVAVARELLKLDAPADICIHYCIYHSRYPLAIRSHLESKLDKILNRKKPNEIWQQDGIKDKLQEHPQNNHIFIVLASPVAEVGRDHDYDWAIVEPSSMRSIIQLAGRVLRHRDDIPETPNILLLNKNYKALSPLNNNICFEKPGFESTELKVIKSHDLNDVLTAKQYEEINSIQRITLPEQYQTIGGCYKNLVELEHKALVKKLLSGNEPAKLWWESNPQWCGEMQRQQRFRDSKKDEAYYLCLKDEHSNTYWQWKNEAVYPPKLGDLSGIEINDDVPIEFGSNSHFWFDLSAKTIYFELMNDPNIDMDDLLAISYRFGEVRLIEYNKNEIKQYSYHENLGLYQKIGD</sequence>
<evidence type="ECO:0000256" key="5">
    <source>
        <dbReference type="ARBA" id="ARBA00022801"/>
    </source>
</evidence>
<dbReference type="Pfam" id="PF22590">
    <property type="entry name" value="Cas3-like_C_2"/>
    <property type="match status" value="1"/>
</dbReference>
<dbReference type="InterPro" id="IPR048823">
    <property type="entry name" value="Cas3_I-F_Cas2"/>
</dbReference>
<dbReference type="Pfam" id="PF21384">
    <property type="entry name" value="Cas3_I-F_Cas2"/>
    <property type="match status" value="1"/>
</dbReference>
<keyword evidence="8" id="KW-0051">Antiviral defense</keyword>
<gene>
    <name evidence="10" type="ORF">AU255_03205</name>
</gene>
<feature type="domain" description="HD Cas3-type" evidence="9">
    <location>
        <begin position="102"/>
        <end position="329"/>
    </location>
</feature>